<dbReference type="InterPro" id="IPR036875">
    <property type="entry name" value="Znf_CCHC_sf"/>
</dbReference>
<evidence type="ECO:0000256" key="1">
    <source>
        <dbReference type="PROSITE-ProRule" id="PRU00047"/>
    </source>
</evidence>
<feature type="region of interest" description="Disordered" evidence="2">
    <location>
        <begin position="75"/>
        <end position="128"/>
    </location>
</feature>
<keyword evidence="1" id="KW-0863">Zinc-finger</keyword>
<feature type="region of interest" description="Disordered" evidence="2">
    <location>
        <begin position="384"/>
        <end position="404"/>
    </location>
</feature>
<feature type="compositionally biased region" description="Acidic residues" evidence="2">
    <location>
        <begin position="388"/>
        <end position="397"/>
    </location>
</feature>
<feature type="region of interest" description="Disordered" evidence="2">
    <location>
        <begin position="296"/>
        <end position="349"/>
    </location>
</feature>
<reference evidence="4 5" key="1">
    <citation type="submission" date="2020-03" db="EMBL/GenBank/DDBJ databases">
        <title>Draft Genome Sequence of Cudoniella acicularis.</title>
        <authorList>
            <person name="Buettner E."/>
            <person name="Kellner H."/>
        </authorList>
    </citation>
    <scope>NUCLEOTIDE SEQUENCE [LARGE SCALE GENOMIC DNA]</scope>
    <source>
        <strain evidence="4 5">DSM 108380</strain>
    </source>
</reference>
<name>A0A8H4RDR3_9HELO</name>
<dbReference type="Pfam" id="PF00098">
    <property type="entry name" value="zf-CCHC"/>
    <property type="match status" value="1"/>
</dbReference>
<evidence type="ECO:0000259" key="3">
    <source>
        <dbReference type="PROSITE" id="PS50158"/>
    </source>
</evidence>
<feature type="compositionally biased region" description="Polar residues" evidence="2">
    <location>
        <begin position="108"/>
        <end position="118"/>
    </location>
</feature>
<dbReference type="AlphaFoldDB" id="A0A8H4RDR3"/>
<dbReference type="Proteomes" id="UP000566819">
    <property type="component" value="Unassembled WGS sequence"/>
</dbReference>
<protein>
    <recommendedName>
        <fullName evidence="3">CCHC-type domain-containing protein</fullName>
    </recommendedName>
</protein>
<evidence type="ECO:0000313" key="5">
    <source>
        <dbReference type="Proteomes" id="UP000566819"/>
    </source>
</evidence>
<dbReference type="OrthoDB" id="3560282at2759"/>
<accession>A0A8H4RDR3</accession>
<gene>
    <name evidence="4" type="ORF">G7Y89_g11143</name>
</gene>
<feature type="domain" description="CCHC-type" evidence="3">
    <location>
        <begin position="360"/>
        <end position="375"/>
    </location>
</feature>
<dbReference type="GO" id="GO:0003676">
    <property type="term" value="F:nucleic acid binding"/>
    <property type="evidence" value="ECO:0007669"/>
    <property type="project" value="InterPro"/>
</dbReference>
<sequence>MPPRAGGPSKGKAPELPPPILPPQGDATSERSDSEPVDVQARLLHLQQSQEDQQLKSQQTDQKIDQIQDLLHQLLARDESRGRSVRRPRQPSEGPPIFPTVERHSEAPTITSQKTSRSARLPDPDKLSDGIDPTFEYWEVEIDSKLQVNADHFETEAARMAYIFSRTQGDARKHLFPRYNNRTLASLKFSTAQAMVDYLAEIYTNPHRTRDAEVEYNDLKMGDGQSFHEFKTQFLHLADEAQVPEQSRFYGLYDRLPDPLQDRLATQLRSFGGRLQDLCEAASDLDAELKRITARRQKKARERKATTPAKPPYVPAFRPTTDPLPNSHRIATPGPTTLLRPTPAPEKRLYSSTPAPPFTCHNCGEPGHILRDCTRPKRAIDIKKVEDLLEEGQDDEGESGKEDA</sequence>
<dbReference type="GO" id="GO:0008270">
    <property type="term" value="F:zinc ion binding"/>
    <property type="evidence" value="ECO:0007669"/>
    <property type="project" value="UniProtKB-KW"/>
</dbReference>
<dbReference type="SUPFAM" id="SSF57756">
    <property type="entry name" value="Retrovirus zinc finger-like domains"/>
    <property type="match status" value="1"/>
</dbReference>
<dbReference type="Gene3D" id="4.10.60.10">
    <property type="entry name" value="Zinc finger, CCHC-type"/>
    <property type="match status" value="1"/>
</dbReference>
<comment type="caution">
    <text evidence="4">The sequence shown here is derived from an EMBL/GenBank/DDBJ whole genome shotgun (WGS) entry which is preliminary data.</text>
</comment>
<keyword evidence="1" id="KW-0862">Zinc</keyword>
<dbReference type="InterPro" id="IPR001878">
    <property type="entry name" value="Znf_CCHC"/>
</dbReference>
<organism evidence="4 5">
    <name type="scientific">Cudoniella acicularis</name>
    <dbReference type="NCBI Taxonomy" id="354080"/>
    <lineage>
        <taxon>Eukaryota</taxon>
        <taxon>Fungi</taxon>
        <taxon>Dikarya</taxon>
        <taxon>Ascomycota</taxon>
        <taxon>Pezizomycotina</taxon>
        <taxon>Leotiomycetes</taxon>
        <taxon>Helotiales</taxon>
        <taxon>Tricladiaceae</taxon>
        <taxon>Cudoniella</taxon>
    </lineage>
</organism>
<evidence type="ECO:0000313" key="4">
    <source>
        <dbReference type="EMBL" id="KAF4627010.1"/>
    </source>
</evidence>
<keyword evidence="1" id="KW-0479">Metal-binding</keyword>
<dbReference type="PROSITE" id="PS50158">
    <property type="entry name" value="ZF_CCHC"/>
    <property type="match status" value="1"/>
</dbReference>
<evidence type="ECO:0000256" key="2">
    <source>
        <dbReference type="SAM" id="MobiDB-lite"/>
    </source>
</evidence>
<feature type="region of interest" description="Disordered" evidence="2">
    <location>
        <begin position="1"/>
        <end position="40"/>
    </location>
</feature>
<dbReference type="EMBL" id="JAAMPI010001044">
    <property type="protein sequence ID" value="KAF4627010.1"/>
    <property type="molecule type" value="Genomic_DNA"/>
</dbReference>
<dbReference type="SMART" id="SM00343">
    <property type="entry name" value="ZnF_C2HC"/>
    <property type="match status" value="1"/>
</dbReference>
<keyword evidence="5" id="KW-1185">Reference proteome</keyword>
<proteinExistence type="predicted"/>
<feature type="compositionally biased region" description="Low complexity" evidence="2">
    <location>
        <begin position="331"/>
        <end position="341"/>
    </location>
</feature>